<feature type="transmembrane region" description="Helical" evidence="1">
    <location>
        <begin position="149"/>
        <end position="168"/>
    </location>
</feature>
<evidence type="ECO:0000256" key="1">
    <source>
        <dbReference type="SAM" id="Phobius"/>
    </source>
</evidence>
<dbReference type="OrthoDB" id="343560at2"/>
<keyword evidence="1" id="KW-1133">Transmembrane helix</keyword>
<dbReference type="Proteomes" id="UP000246005">
    <property type="component" value="Unassembled WGS sequence"/>
</dbReference>
<evidence type="ECO:0000313" key="5">
    <source>
        <dbReference type="Proteomes" id="UP000248714"/>
    </source>
</evidence>
<proteinExistence type="predicted"/>
<feature type="transmembrane region" description="Helical" evidence="1">
    <location>
        <begin position="268"/>
        <end position="287"/>
    </location>
</feature>
<evidence type="ECO:0000313" key="3">
    <source>
        <dbReference type="EMBL" id="RAS57965.1"/>
    </source>
</evidence>
<protein>
    <submittedName>
        <fullName evidence="2">Uncharacterized protein</fullName>
    </submittedName>
</protein>
<comment type="caution">
    <text evidence="2">The sequence shown here is derived from an EMBL/GenBank/DDBJ whole genome shotgun (WGS) entry which is preliminary data.</text>
</comment>
<feature type="transmembrane region" description="Helical" evidence="1">
    <location>
        <begin position="47"/>
        <end position="67"/>
    </location>
</feature>
<dbReference type="EMBL" id="QGHB01000025">
    <property type="protein sequence ID" value="PWK79429.1"/>
    <property type="molecule type" value="Genomic_DNA"/>
</dbReference>
<name>A0A316HDX7_9PSEU</name>
<reference evidence="2 4" key="1">
    <citation type="submission" date="2018-05" db="EMBL/GenBank/DDBJ databases">
        <title>Genomic Encyclopedia of Type Strains, Phase IV (KMG-IV): sequencing the most valuable type-strain genomes for metagenomic binning, comparative biology and taxonomic classification.</title>
        <authorList>
            <person name="Goeker M."/>
        </authorList>
    </citation>
    <scope>NUCLEOTIDE SEQUENCE [LARGE SCALE GENOMIC DNA]</scope>
    <source>
        <strain evidence="3 5">DSM 45479</strain>
        <strain evidence="2 4">DSM 45480</strain>
    </source>
</reference>
<feature type="transmembrane region" description="Helical" evidence="1">
    <location>
        <begin position="74"/>
        <end position="94"/>
    </location>
</feature>
<organism evidence="2 4">
    <name type="scientific">Lentzea atacamensis</name>
    <dbReference type="NCBI Taxonomy" id="531938"/>
    <lineage>
        <taxon>Bacteria</taxon>
        <taxon>Bacillati</taxon>
        <taxon>Actinomycetota</taxon>
        <taxon>Actinomycetes</taxon>
        <taxon>Pseudonocardiales</taxon>
        <taxon>Pseudonocardiaceae</taxon>
        <taxon>Lentzea</taxon>
    </lineage>
</organism>
<dbReference type="EMBL" id="QLTT01000019">
    <property type="protein sequence ID" value="RAS57965.1"/>
    <property type="molecule type" value="Genomic_DNA"/>
</dbReference>
<feature type="transmembrane region" description="Helical" evidence="1">
    <location>
        <begin position="114"/>
        <end position="137"/>
    </location>
</feature>
<feature type="transmembrane region" description="Helical" evidence="1">
    <location>
        <begin position="210"/>
        <end position="230"/>
    </location>
</feature>
<keyword evidence="1" id="KW-0472">Membrane</keyword>
<feature type="transmembrane region" description="Helical" evidence="1">
    <location>
        <begin position="237"/>
        <end position="256"/>
    </location>
</feature>
<feature type="transmembrane region" description="Helical" evidence="1">
    <location>
        <begin position="12"/>
        <end position="32"/>
    </location>
</feature>
<sequence>MLKTAYNWHRPLMLFTLSMVVLTPIAALGMLLDDRVLVDSPIWFKPFKFAVSFVLYSASLAWFISLLDGRAHRIAWWLGTVSALVGVGEMAIIVGQVVRGKRSHFNFETPLDAALFSAMGTMVVVLWVANLVIALMLLRKKFADPALGWTVRFSLLIALIGMGVGFLMTQPKPGQSIDQGTLGAHSIGGADGGPSMPFTGWSTVYGDYRVGHFIGMHALQFLPLLITLAGRWANARLAWVISGGYLGLTLLVIWQAMRAQPLIKPDALTLVVAAVIVAGTALGVVWARQPQQNTEKELVAA</sequence>
<keyword evidence="1" id="KW-0812">Transmembrane</keyword>
<dbReference type="RefSeq" id="WP_109642581.1">
    <property type="nucleotide sequence ID" value="NZ_QGHB01000025.1"/>
</dbReference>
<evidence type="ECO:0000313" key="2">
    <source>
        <dbReference type="EMBL" id="PWK79429.1"/>
    </source>
</evidence>
<gene>
    <name evidence="3" type="ORF">C8D87_11930</name>
    <name evidence="2" type="ORF">C8D88_12529</name>
</gene>
<accession>A0A316HDX7</accession>
<dbReference type="AlphaFoldDB" id="A0A316HDX7"/>
<keyword evidence="5" id="KW-1185">Reference proteome</keyword>
<evidence type="ECO:0000313" key="4">
    <source>
        <dbReference type="Proteomes" id="UP000246005"/>
    </source>
</evidence>
<dbReference type="Proteomes" id="UP000248714">
    <property type="component" value="Unassembled WGS sequence"/>
</dbReference>